<dbReference type="InterPro" id="IPR011009">
    <property type="entry name" value="Kinase-like_dom_sf"/>
</dbReference>
<evidence type="ECO:0008006" key="12">
    <source>
        <dbReference type="Google" id="ProtNLM"/>
    </source>
</evidence>
<feature type="compositionally biased region" description="Low complexity" evidence="6">
    <location>
        <begin position="1440"/>
        <end position="1450"/>
    </location>
</feature>
<feature type="compositionally biased region" description="Acidic residues" evidence="6">
    <location>
        <begin position="1559"/>
        <end position="1570"/>
    </location>
</feature>
<comment type="caution">
    <text evidence="10">The sequence shown here is derived from an EMBL/GenBank/DDBJ whole genome shotgun (WGS) entry which is preliminary data.</text>
</comment>
<comment type="subcellular location">
    <subcellularLocation>
        <location evidence="1">Membrane</location>
        <topology evidence="1">Single-pass membrane protein</topology>
    </subcellularLocation>
</comment>
<dbReference type="GO" id="GO:0043235">
    <property type="term" value="C:receptor complex"/>
    <property type="evidence" value="ECO:0007669"/>
    <property type="project" value="TreeGrafter"/>
</dbReference>
<name>A0AAE1DSG8_9GAST</name>
<dbReference type="SUPFAM" id="SSF49899">
    <property type="entry name" value="Concanavalin A-like lectins/glucanases"/>
    <property type="match status" value="1"/>
</dbReference>
<feature type="compositionally biased region" description="Polar residues" evidence="6">
    <location>
        <begin position="482"/>
        <end position="494"/>
    </location>
</feature>
<dbReference type="Proteomes" id="UP001283361">
    <property type="component" value="Unassembled WGS sequence"/>
</dbReference>
<dbReference type="Pfam" id="PF07714">
    <property type="entry name" value="PK_Tyr_Ser-Thr"/>
    <property type="match status" value="1"/>
</dbReference>
<dbReference type="SUPFAM" id="SSF56112">
    <property type="entry name" value="Protein kinase-like (PK-like)"/>
    <property type="match status" value="1"/>
</dbReference>
<evidence type="ECO:0000256" key="3">
    <source>
        <dbReference type="ARBA" id="ARBA00051243"/>
    </source>
</evidence>
<evidence type="ECO:0000256" key="5">
    <source>
        <dbReference type="PROSITE-ProRule" id="PRU10141"/>
    </source>
</evidence>
<evidence type="ECO:0000313" key="11">
    <source>
        <dbReference type="Proteomes" id="UP001283361"/>
    </source>
</evidence>
<feature type="compositionally biased region" description="Low complexity" evidence="6">
    <location>
        <begin position="454"/>
        <end position="481"/>
    </location>
</feature>
<dbReference type="GO" id="GO:0045664">
    <property type="term" value="P:regulation of neuron differentiation"/>
    <property type="evidence" value="ECO:0007669"/>
    <property type="project" value="TreeGrafter"/>
</dbReference>
<keyword evidence="11" id="KW-1185">Reference proteome</keyword>
<dbReference type="InterPro" id="IPR008266">
    <property type="entry name" value="Tyr_kinase_AS"/>
</dbReference>
<dbReference type="FunFam" id="1.10.510.10:FF:000113">
    <property type="entry name" value="Tyrosine-protein kinase receptor"/>
    <property type="match status" value="1"/>
</dbReference>
<dbReference type="PROSITE" id="PS00109">
    <property type="entry name" value="PROTEIN_KINASE_TYR"/>
    <property type="match status" value="1"/>
</dbReference>
<evidence type="ECO:0000259" key="9">
    <source>
        <dbReference type="PROSITE" id="PS50060"/>
    </source>
</evidence>
<gene>
    <name evidence="10" type="ORF">RRG08_028123</name>
</gene>
<keyword evidence="7" id="KW-0812">Transmembrane</keyword>
<evidence type="ECO:0000259" key="8">
    <source>
        <dbReference type="PROSITE" id="PS50011"/>
    </source>
</evidence>
<dbReference type="PANTHER" id="PTHR24416">
    <property type="entry name" value="TYROSINE-PROTEIN KINASE RECEPTOR"/>
    <property type="match status" value="1"/>
</dbReference>
<dbReference type="PANTHER" id="PTHR24416:SF604">
    <property type="entry name" value="RECEPTOR PROTEIN-TYROSINE KINASE"/>
    <property type="match status" value="1"/>
</dbReference>
<evidence type="ECO:0000256" key="7">
    <source>
        <dbReference type="SAM" id="Phobius"/>
    </source>
</evidence>
<organism evidence="10 11">
    <name type="scientific">Elysia crispata</name>
    <name type="common">lettuce slug</name>
    <dbReference type="NCBI Taxonomy" id="231223"/>
    <lineage>
        <taxon>Eukaryota</taxon>
        <taxon>Metazoa</taxon>
        <taxon>Spiralia</taxon>
        <taxon>Lophotrochozoa</taxon>
        <taxon>Mollusca</taxon>
        <taxon>Gastropoda</taxon>
        <taxon>Heterobranchia</taxon>
        <taxon>Euthyneura</taxon>
        <taxon>Panpulmonata</taxon>
        <taxon>Sacoglossa</taxon>
        <taxon>Placobranchoidea</taxon>
        <taxon>Plakobranchidae</taxon>
        <taxon>Elysia</taxon>
    </lineage>
</organism>
<keyword evidence="7" id="KW-0472">Membrane</keyword>
<dbReference type="PRINTS" id="PR00109">
    <property type="entry name" value="TYRKINASE"/>
</dbReference>
<comment type="caution">
    <text evidence="4">Lacks conserved residue(s) required for the propagation of feature annotation.</text>
</comment>
<dbReference type="PROSITE" id="PS50060">
    <property type="entry name" value="MAM_2"/>
    <property type="match status" value="1"/>
</dbReference>
<protein>
    <recommendedName>
        <fullName evidence="12">Tyrosine-protein kinase receptor</fullName>
    </recommendedName>
</protein>
<dbReference type="InterPro" id="IPR020635">
    <property type="entry name" value="Tyr_kinase_cat_dom"/>
</dbReference>
<dbReference type="InterPro" id="IPR000719">
    <property type="entry name" value="Prot_kinase_dom"/>
</dbReference>
<dbReference type="GO" id="GO:0005524">
    <property type="term" value="F:ATP binding"/>
    <property type="evidence" value="ECO:0007669"/>
    <property type="project" value="UniProtKB-UniRule"/>
</dbReference>
<keyword evidence="5" id="KW-0067">ATP-binding</keyword>
<dbReference type="InterPro" id="IPR002172">
    <property type="entry name" value="LDrepeatLR_classA_rpt"/>
</dbReference>
<evidence type="ECO:0000256" key="2">
    <source>
        <dbReference type="ARBA" id="ARBA00023157"/>
    </source>
</evidence>
<dbReference type="Gene3D" id="1.10.510.10">
    <property type="entry name" value="Transferase(Phosphotransferase) domain 1"/>
    <property type="match status" value="1"/>
</dbReference>
<comment type="catalytic activity">
    <reaction evidence="3">
        <text>L-tyrosyl-[protein] + ATP = O-phospho-L-tyrosyl-[protein] + ADP + H(+)</text>
        <dbReference type="Rhea" id="RHEA:10596"/>
        <dbReference type="Rhea" id="RHEA-COMP:10136"/>
        <dbReference type="Rhea" id="RHEA-COMP:20101"/>
        <dbReference type="ChEBI" id="CHEBI:15378"/>
        <dbReference type="ChEBI" id="CHEBI:30616"/>
        <dbReference type="ChEBI" id="CHEBI:46858"/>
        <dbReference type="ChEBI" id="CHEBI:61978"/>
        <dbReference type="ChEBI" id="CHEBI:456216"/>
        <dbReference type="EC" id="2.7.10.1"/>
    </reaction>
</comment>
<feature type="binding site" evidence="5">
    <location>
        <position position="1073"/>
    </location>
    <ligand>
        <name>ATP</name>
        <dbReference type="ChEBI" id="CHEBI:30616"/>
    </ligand>
</feature>
<keyword evidence="5" id="KW-0547">Nucleotide-binding</keyword>
<accession>A0AAE1DSG8</accession>
<sequence length="1606" mass="174391">MPQALYVRIFFLSRTAYPTVMKLTITLTVSLLTTLGSSFANAVSAVPGNTPADLPAKDGQRSTARPGIIHDFEDPNDHGWATVNNLTSFYRQRADQHVNDLYHPRVDVTTGTSQGYYGYAFYDANATNHYSPLYSSCQRPSGPACRLDFYAVIHAAASVHVATVLRCADCTHVPRARARFWVEHTLGSTTILAQGQWKKHSILLGHHPVGFDISIMGYLVNKGEFIALDDIELVNCEPEPSQLVSVLCPEEKPFKCIDTQTCLSLDRVCDQHPDCLCEDDEWEETCETIPPEGFLRLDSCTFDHGNCSWYGSDLDTTAAADSVFGSDQALSSGTRDQNTEDEARTGRISNLGKRFRWEEAELKLYNDGLSLMEDDDIPWATKRGYLRVQTPPQSRTDVAILRSLAFQPLFSSDGQCQIRFWYRNTATRDAVLKLELVELRQVARKPVRELWLSSTSASTSAPSGRGTMPAQAPAGQTPAAGRTQQTADSAQGSWTPDVGSEEWTRAVVDLNTVAVNFSYLLQFKVSSSDLKTKGEIAVRNISLSEDCFYGMLSFASCGLTGPSGPTQEDCDIFYGQRNMVLVRQGQNDPLVGVQSWTVPESMTYRIQALGAQGGEGVTRATDLRKSRGASVTAKFALNKGDHLLFLVGQLGESACEATFSSSWSDNWVNLLARLDFLIFYSFYAEFVLNKGDHLLFLVGQLSESACENPKGPEKLIPPFCPYSQANEAVIGGGGGGGGATVVYRIRGESKVVLIIAGGGGGLPFLFPDLFHLESSTVPYDLSTEGFETLMTQVEADTFLMGNMRGMDPCSMSVHNNVSWAASGGFGRGGGACVAGGHGGGADEAVDNKTPELAEVGRPGRSYIHESALYSSVTPDIHAGSGFVEIMSVSNCPCDYRCVWLGSVVDTPSCICPYGQRVGQKNNSCVDIPVAAADDKQSHYIIPLIVGVSVVIVFSVICICLYLKRYAIRSRRPASSMEKISYFVCSCPCLTFPRRPLGLSAHILPQLQHPPTVMRVNPNYDIVDAKPAEQGLLEIPRKNIKLTGELGQGAFGQVYSGLLSNVPMVDGDLPVAVKTLPPVCTEQTESDFHMEAVIVSQFNHPNIVKFIGVCFNQHPHYIVLELLEGGDLKTFLRACRPKQDQPSSLTVLDLLRLSLDIACGCLHLEEKRFIHRDIAARNCLLTTKGPNRSAKIADFGMARDIYRSDYYKKVGRAMLPVKWMPPEAFLDGVFTTKTDVWSFGILLWEVFSLGHMPYPGCSNEEVMTLVTQGGRLDPPDSCSLAVLSIMIACWSSEPDERPTFSAIISSLEKSLQSSRGLPVIYAPPTISAGGFRLHSSRPSSNSPFLGPGTALGSGNSVVSDLTGVCGDSLDRLPGTAGDGYLAPLLRPQQHQQQQQQHHHHHHHPNPRAVSHRPFSGPSPTQHPGFPHSHSANSSRSRGRTSPSLFSAPSSSSSAFHLASQATDRTNSSAGGGAVLLDSVGFTGSTATQAPRSKSVKNTRVFYKPGSASANNNNNNKNNNRAEGSDPASQALLHNKRQEEKSCPHLSATSSKDSGAGSCEQCEEGDDEEEEDDVKRGLSGGGARAALPLHDRAKSKKVSYTHLPRPSV</sequence>
<evidence type="ECO:0000313" key="10">
    <source>
        <dbReference type="EMBL" id="KAK3780675.1"/>
    </source>
</evidence>
<evidence type="ECO:0000256" key="6">
    <source>
        <dbReference type="SAM" id="MobiDB-lite"/>
    </source>
</evidence>
<feature type="transmembrane region" description="Helical" evidence="7">
    <location>
        <begin position="939"/>
        <end position="962"/>
    </location>
</feature>
<feature type="domain" description="Protein kinase" evidence="8">
    <location>
        <begin position="1039"/>
        <end position="1310"/>
    </location>
</feature>
<dbReference type="PROSITE" id="PS00107">
    <property type="entry name" value="PROTEIN_KINASE_ATP"/>
    <property type="match status" value="1"/>
</dbReference>
<dbReference type="PROSITE" id="PS50011">
    <property type="entry name" value="PROTEIN_KINASE_DOM"/>
    <property type="match status" value="1"/>
</dbReference>
<evidence type="ECO:0000256" key="4">
    <source>
        <dbReference type="PROSITE-ProRule" id="PRU00124"/>
    </source>
</evidence>
<dbReference type="GO" id="GO:0004714">
    <property type="term" value="F:transmembrane receptor protein tyrosine kinase activity"/>
    <property type="evidence" value="ECO:0007669"/>
    <property type="project" value="UniProtKB-EC"/>
</dbReference>
<dbReference type="InterPro" id="IPR050122">
    <property type="entry name" value="RTK"/>
</dbReference>
<feature type="compositionally biased region" description="Basic residues" evidence="6">
    <location>
        <begin position="1395"/>
        <end position="1404"/>
    </location>
</feature>
<dbReference type="SMART" id="SM00219">
    <property type="entry name" value="TyrKc"/>
    <property type="match status" value="1"/>
</dbReference>
<keyword evidence="2" id="KW-1015">Disulfide bond</keyword>
<reference evidence="10" key="1">
    <citation type="journal article" date="2023" name="G3 (Bethesda)">
        <title>A reference genome for the long-term kleptoplast-retaining sea slug Elysia crispata morphotype clarki.</title>
        <authorList>
            <person name="Eastman K.E."/>
            <person name="Pendleton A.L."/>
            <person name="Shaikh M.A."/>
            <person name="Suttiyut T."/>
            <person name="Ogas R."/>
            <person name="Tomko P."/>
            <person name="Gavelis G."/>
            <person name="Widhalm J.R."/>
            <person name="Wisecaver J.H."/>
        </authorList>
    </citation>
    <scope>NUCLEOTIDE SEQUENCE</scope>
    <source>
        <strain evidence="10">ECLA1</strain>
    </source>
</reference>
<proteinExistence type="predicted"/>
<evidence type="ECO:0000256" key="1">
    <source>
        <dbReference type="ARBA" id="ARBA00004167"/>
    </source>
</evidence>
<dbReference type="InterPro" id="IPR017441">
    <property type="entry name" value="Protein_kinase_ATP_BS"/>
</dbReference>
<dbReference type="GO" id="GO:0005886">
    <property type="term" value="C:plasma membrane"/>
    <property type="evidence" value="ECO:0007669"/>
    <property type="project" value="TreeGrafter"/>
</dbReference>
<feature type="region of interest" description="Disordered" evidence="6">
    <location>
        <begin position="1502"/>
        <end position="1606"/>
    </location>
</feature>
<keyword evidence="7" id="KW-1133">Transmembrane helix</keyword>
<dbReference type="InterPro" id="IPR000998">
    <property type="entry name" value="MAM_dom"/>
</dbReference>
<dbReference type="Gene3D" id="3.30.200.20">
    <property type="entry name" value="Phosphorylase Kinase, domain 1"/>
    <property type="match status" value="1"/>
</dbReference>
<dbReference type="Gene3D" id="2.60.120.200">
    <property type="match status" value="2"/>
</dbReference>
<dbReference type="PROSITE" id="PS50068">
    <property type="entry name" value="LDLRA_2"/>
    <property type="match status" value="1"/>
</dbReference>
<dbReference type="InterPro" id="IPR013320">
    <property type="entry name" value="ConA-like_dom_sf"/>
</dbReference>
<dbReference type="EMBL" id="JAWDGP010002696">
    <property type="protein sequence ID" value="KAK3780675.1"/>
    <property type="molecule type" value="Genomic_DNA"/>
</dbReference>
<dbReference type="InterPro" id="IPR001245">
    <property type="entry name" value="Ser-Thr/Tyr_kinase_cat_dom"/>
</dbReference>
<dbReference type="GO" id="GO:0007169">
    <property type="term" value="P:cell surface receptor protein tyrosine kinase signaling pathway"/>
    <property type="evidence" value="ECO:0007669"/>
    <property type="project" value="TreeGrafter"/>
</dbReference>
<feature type="region of interest" description="Disordered" evidence="6">
    <location>
        <begin position="1386"/>
        <end position="1450"/>
    </location>
</feature>
<feature type="region of interest" description="Disordered" evidence="6">
    <location>
        <begin position="454"/>
        <end position="498"/>
    </location>
</feature>
<feature type="domain" description="MAM" evidence="9">
    <location>
        <begin position="71"/>
        <end position="238"/>
    </location>
</feature>